<dbReference type="Proteomes" id="UP000677457">
    <property type="component" value="Unassembled WGS sequence"/>
</dbReference>
<dbReference type="InterPro" id="IPR036188">
    <property type="entry name" value="FAD/NAD-bd_sf"/>
</dbReference>
<evidence type="ECO:0000313" key="8">
    <source>
        <dbReference type="Proteomes" id="UP000315983"/>
    </source>
</evidence>
<evidence type="ECO:0000313" key="9">
    <source>
        <dbReference type="Proteomes" id="UP000677457"/>
    </source>
</evidence>
<dbReference type="SUPFAM" id="SSF51905">
    <property type="entry name" value="FAD/NAD(P)-binding domain"/>
    <property type="match status" value="1"/>
</dbReference>
<dbReference type="Gene3D" id="3.50.50.60">
    <property type="entry name" value="FAD/NAD(P)-binding domain"/>
    <property type="match status" value="1"/>
</dbReference>
<feature type="domain" description="Amine oxidase" evidence="5">
    <location>
        <begin position="52"/>
        <end position="462"/>
    </location>
</feature>
<feature type="binding site" evidence="4">
    <location>
        <position position="366"/>
    </location>
    <ligand>
        <name>substrate</name>
    </ligand>
</feature>
<dbReference type="InterPro" id="IPR002937">
    <property type="entry name" value="Amino_oxidase"/>
</dbReference>
<dbReference type="InterPro" id="IPR006311">
    <property type="entry name" value="TAT_signal"/>
</dbReference>
<dbReference type="PROSITE" id="PS51318">
    <property type="entry name" value="TAT"/>
    <property type="match status" value="1"/>
</dbReference>
<evidence type="ECO:0000259" key="5">
    <source>
        <dbReference type="Pfam" id="PF01593"/>
    </source>
</evidence>
<dbReference type="GO" id="GO:0016491">
    <property type="term" value="F:oxidoreductase activity"/>
    <property type="evidence" value="ECO:0007669"/>
    <property type="project" value="UniProtKB-KW"/>
</dbReference>
<reference evidence="6 9" key="2">
    <citation type="submission" date="2021-03" db="EMBL/GenBank/DDBJ databases">
        <title>Whole genome shotgun sequence of Salinispora arenicola NBRC 105043.</title>
        <authorList>
            <person name="Komaki H."/>
            <person name="Tamura T."/>
        </authorList>
    </citation>
    <scope>NUCLEOTIDE SEQUENCE [LARGE SCALE GENOMIC DNA]</scope>
    <source>
        <strain evidence="6 9">NBRC 105043</strain>
    </source>
</reference>
<accession>A0A542XRS8</accession>
<dbReference type="PANTHER" id="PTHR43563">
    <property type="entry name" value="AMINE OXIDASE"/>
    <property type="match status" value="1"/>
</dbReference>
<evidence type="ECO:0000313" key="6">
    <source>
        <dbReference type="EMBL" id="GIM84371.1"/>
    </source>
</evidence>
<dbReference type="EMBL" id="VFOL01000001">
    <property type="protein sequence ID" value="TQL38566.1"/>
    <property type="molecule type" value="Genomic_DNA"/>
</dbReference>
<name>A0A542XRS8_SALAC</name>
<feature type="binding site" evidence="4">
    <location>
        <position position="264"/>
    </location>
    <ligand>
        <name>FAD</name>
        <dbReference type="ChEBI" id="CHEBI:57692"/>
    </ligand>
</feature>
<keyword evidence="3" id="KW-0560">Oxidoreductase</keyword>
<dbReference type="RefSeq" id="WP_142116561.1">
    <property type="nucleotide sequence ID" value="NZ_BOQM01000010.1"/>
</dbReference>
<organism evidence="7 8">
    <name type="scientific">Salinispora arenicola</name>
    <dbReference type="NCBI Taxonomy" id="168697"/>
    <lineage>
        <taxon>Bacteria</taxon>
        <taxon>Bacillati</taxon>
        <taxon>Actinomycetota</taxon>
        <taxon>Actinomycetes</taxon>
        <taxon>Micromonosporales</taxon>
        <taxon>Micromonosporaceae</taxon>
        <taxon>Salinispora</taxon>
    </lineage>
</organism>
<dbReference type="PRINTS" id="PR00757">
    <property type="entry name" value="AMINEOXDASEF"/>
</dbReference>
<gene>
    <name evidence="7" type="ORF">FB564_3767</name>
    <name evidence="6" type="ORF">Sar04_16980</name>
</gene>
<dbReference type="Gene3D" id="1.10.405.10">
    <property type="entry name" value="Guanine Nucleotide Dissociation Inhibitor, domain 1"/>
    <property type="match status" value="1"/>
</dbReference>
<dbReference type="InterPro" id="IPR001613">
    <property type="entry name" value="Flavin_amine_oxidase"/>
</dbReference>
<feature type="binding site" evidence="4">
    <location>
        <begin position="72"/>
        <end position="73"/>
    </location>
    <ligand>
        <name>FAD</name>
        <dbReference type="ChEBI" id="CHEBI:57692"/>
    </ligand>
</feature>
<comment type="similarity">
    <text evidence="2">Belongs to the flavin monoamine oxidase family.</text>
</comment>
<keyword evidence="9" id="KW-1185">Reference proteome</keyword>
<dbReference type="AlphaFoldDB" id="A0A542XRS8"/>
<protein>
    <submittedName>
        <fullName evidence="7">Monoamine oxidase</fullName>
    </submittedName>
</protein>
<sequence>MSGTKTSGIALSRRGVLTAATAAAAHTVLRPPSASAAPARTASDVIVVGAGFAGVTAARALRRRGLRVRVLEARNRIGGRTWTTTFEGEQVEMGGVWVDPLQTHVWREIENQGTGIVADPAAERALFPTATGFGYYHPEEAFGWQGALLARFSERARELFPDAANPLVRADLLRRVDPQTIRDRLDAMRLSVLDEKWLTGATGGLGGGSERGAYTQFLHLWALCNHNADQYYGINTYRPASGMTSLARAILTEAAADVRLNSPVRSIIDTGREVVVRTRTGASYTATSVVVAVPVNVWNTIEFSPGLTVERRRASSQTFGVPTAQKLWLRLRTSLGNTYVHTPEGYPIHTLVPIKQLADSQLMVGFSGDQRLDVNNVAQVERAVRLVVPDATVLAVRGQHWGADPHALGGGAFRRPRQLTGLLNAVQLPHGRISFATSDIASGWSGYVDGAMESGLRAAEQVARFASR</sequence>
<comment type="caution">
    <text evidence="7">The sequence shown here is derived from an EMBL/GenBank/DDBJ whole genome shotgun (WGS) entry which is preliminary data.</text>
</comment>
<evidence type="ECO:0000256" key="2">
    <source>
        <dbReference type="ARBA" id="ARBA00005995"/>
    </source>
</evidence>
<dbReference type="InterPro" id="IPR050703">
    <property type="entry name" value="Flavin_MAO"/>
</dbReference>
<reference evidence="7 8" key="1">
    <citation type="submission" date="2019-06" db="EMBL/GenBank/DDBJ databases">
        <title>Sequencing the genomes of 1000 actinobacteria strains.</title>
        <authorList>
            <person name="Klenk H.-P."/>
        </authorList>
    </citation>
    <scope>NUCLEOTIDE SEQUENCE [LARGE SCALE GENOMIC DNA]</scope>
    <source>
        <strain evidence="7 8">DSM 44819</strain>
    </source>
</reference>
<evidence type="ECO:0000256" key="1">
    <source>
        <dbReference type="ARBA" id="ARBA00001974"/>
    </source>
</evidence>
<proteinExistence type="inferred from homology"/>
<evidence type="ECO:0000313" key="7">
    <source>
        <dbReference type="EMBL" id="TQL38566.1"/>
    </source>
</evidence>
<dbReference type="GeneID" id="93772947"/>
<dbReference type="Proteomes" id="UP000315983">
    <property type="component" value="Unassembled WGS sequence"/>
</dbReference>
<comment type="cofactor">
    <cofactor evidence="1">
        <name>FAD</name>
        <dbReference type="ChEBI" id="CHEBI:57692"/>
    </cofactor>
</comment>
<dbReference type="Gene3D" id="3.90.660.10">
    <property type="match status" value="1"/>
</dbReference>
<evidence type="ECO:0000256" key="4">
    <source>
        <dbReference type="PIRSR" id="PIRSR601613-1"/>
    </source>
</evidence>
<evidence type="ECO:0000256" key="3">
    <source>
        <dbReference type="ARBA" id="ARBA00023002"/>
    </source>
</evidence>
<dbReference type="Pfam" id="PF01593">
    <property type="entry name" value="Amino_oxidase"/>
    <property type="match status" value="1"/>
</dbReference>
<dbReference type="EMBL" id="BOQM01000010">
    <property type="protein sequence ID" value="GIM84371.1"/>
    <property type="molecule type" value="Genomic_DNA"/>
</dbReference>
<dbReference type="PANTHER" id="PTHR43563:SF1">
    <property type="entry name" value="AMINE OXIDASE [FLAVIN-CONTAINING] B"/>
    <property type="match status" value="1"/>
</dbReference>